<gene>
    <name evidence="1" type="ORF">HCK00_10970</name>
</gene>
<reference evidence="1 2" key="1">
    <citation type="submission" date="2020-03" db="EMBL/GenBank/DDBJ databases">
        <title>WGS of actinomycetes isolated from Thailand.</title>
        <authorList>
            <person name="Thawai C."/>
        </authorList>
    </citation>
    <scope>NUCLEOTIDE SEQUENCE [LARGE SCALE GENOMIC DNA]</scope>
    <source>
        <strain evidence="1 2">PLAI 1-29</strain>
    </source>
</reference>
<sequence>MDIDTALKEAMAIDGAIGVAVVDYESGMSLGELGGGKGLDLEVAAAGNTEVVRAKARTLASLGMDDTVEDILITLGEQYHLIRPMSANSGSLFLYLALDRSRGNLALARHSLKRIENNLQI</sequence>
<dbReference type="RefSeq" id="WP_168101662.1">
    <property type="nucleotide sequence ID" value="NZ_JAATEN010000007.1"/>
</dbReference>
<dbReference type="Proteomes" id="UP000695264">
    <property type="component" value="Unassembled WGS sequence"/>
</dbReference>
<keyword evidence="2" id="KW-1185">Reference proteome</keyword>
<name>A0ABX1C2C1_9ACTN</name>
<comment type="caution">
    <text evidence="1">The sequence shown here is derived from an EMBL/GenBank/DDBJ whole genome shotgun (WGS) entry which is preliminary data.</text>
</comment>
<accession>A0ABX1C2C1</accession>
<dbReference type="EMBL" id="JAATEN010000007">
    <property type="protein sequence ID" value="NJQ01039.1"/>
    <property type="molecule type" value="Genomic_DNA"/>
</dbReference>
<proteinExistence type="predicted"/>
<protein>
    <recommendedName>
        <fullName evidence="3">Roadblock/LC7 domain-containing protein</fullName>
    </recommendedName>
</protein>
<evidence type="ECO:0000313" key="2">
    <source>
        <dbReference type="Proteomes" id="UP000695264"/>
    </source>
</evidence>
<organism evidence="1 2">
    <name type="scientific">Streptomyces zingiberis</name>
    <dbReference type="NCBI Taxonomy" id="2053010"/>
    <lineage>
        <taxon>Bacteria</taxon>
        <taxon>Bacillati</taxon>
        <taxon>Actinomycetota</taxon>
        <taxon>Actinomycetes</taxon>
        <taxon>Kitasatosporales</taxon>
        <taxon>Streptomycetaceae</taxon>
        <taxon>Streptomyces</taxon>
    </lineage>
</organism>
<evidence type="ECO:0000313" key="1">
    <source>
        <dbReference type="EMBL" id="NJQ01039.1"/>
    </source>
</evidence>
<evidence type="ECO:0008006" key="3">
    <source>
        <dbReference type="Google" id="ProtNLM"/>
    </source>
</evidence>